<proteinExistence type="predicted"/>
<dbReference type="GO" id="GO:0032259">
    <property type="term" value="P:methylation"/>
    <property type="evidence" value="ECO:0007669"/>
    <property type="project" value="UniProtKB-KW"/>
</dbReference>
<dbReference type="GO" id="GO:0008168">
    <property type="term" value="F:methyltransferase activity"/>
    <property type="evidence" value="ECO:0007669"/>
    <property type="project" value="UniProtKB-KW"/>
</dbReference>
<keyword evidence="1 4" id="KW-0489">Methyltransferase</keyword>
<keyword evidence="5" id="KW-1185">Reference proteome</keyword>
<feature type="domain" description="Methyltransferase" evidence="3">
    <location>
        <begin position="33"/>
        <end position="124"/>
    </location>
</feature>
<organism evidence="4 5">
    <name type="scientific">Lactococcus allomyrinae</name>
    <dbReference type="NCBI Taxonomy" id="2419773"/>
    <lineage>
        <taxon>Bacteria</taxon>
        <taxon>Bacillati</taxon>
        <taxon>Bacillota</taxon>
        <taxon>Bacilli</taxon>
        <taxon>Lactobacillales</taxon>
        <taxon>Streptococcaceae</taxon>
        <taxon>Lactococcus</taxon>
    </lineage>
</organism>
<evidence type="ECO:0000256" key="2">
    <source>
        <dbReference type="ARBA" id="ARBA00022679"/>
    </source>
</evidence>
<name>A0A387BC09_9LACT</name>
<dbReference type="PANTHER" id="PTHR43861:SF1">
    <property type="entry name" value="TRANS-ACONITATE 2-METHYLTRANSFERASE"/>
    <property type="match status" value="1"/>
</dbReference>
<dbReference type="AlphaFoldDB" id="A0A387BC09"/>
<dbReference type="OrthoDB" id="43862at2"/>
<evidence type="ECO:0000256" key="1">
    <source>
        <dbReference type="ARBA" id="ARBA00022603"/>
    </source>
</evidence>
<keyword evidence="2 4" id="KW-0808">Transferase</keyword>
<dbReference type="KEGG" id="lact:D7I46_10095"/>
<dbReference type="RefSeq" id="WP_120772768.1">
    <property type="nucleotide sequence ID" value="NZ_CP032627.1"/>
</dbReference>
<dbReference type="Proteomes" id="UP000269374">
    <property type="component" value="Chromosome"/>
</dbReference>
<dbReference type="SUPFAM" id="SSF53335">
    <property type="entry name" value="S-adenosyl-L-methionine-dependent methyltransferases"/>
    <property type="match status" value="1"/>
</dbReference>
<reference evidence="4 5" key="1">
    <citation type="submission" date="2018-09" db="EMBL/GenBank/DDBJ databases">
        <title>Genome sequencing of strain 1JSPR-7.</title>
        <authorList>
            <person name="Heo J."/>
            <person name="Kim S.-J."/>
            <person name="Kwon S.-W."/>
        </authorList>
    </citation>
    <scope>NUCLEOTIDE SEQUENCE [LARGE SCALE GENOMIC DNA]</scope>
    <source>
        <strain evidence="4 5">1JSPR-7</strain>
    </source>
</reference>
<sequence length="206" mass="24134">MKNFWENIYNHEKNAEYDGWLDSFLPDLSKGKVLDLGCGNGAVSNFLMRQSVDVLACDFSEEALKNCTLLNPKIKTQKVDLREGLSFTDKSFSSVIAELSLHYFSSALTEQILREIWRILDDEGLLFVRVNSTKDVHFGAGQGEEIEQNFYSKNGNTKRFFDEEMIQHFFLTENWEKVFVSEQTKIRYENEKTFWEIVLRKRDDKK</sequence>
<evidence type="ECO:0000259" key="3">
    <source>
        <dbReference type="Pfam" id="PF13649"/>
    </source>
</evidence>
<dbReference type="PANTHER" id="PTHR43861">
    <property type="entry name" value="TRANS-ACONITATE 2-METHYLTRANSFERASE-RELATED"/>
    <property type="match status" value="1"/>
</dbReference>
<dbReference type="InterPro" id="IPR029063">
    <property type="entry name" value="SAM-dependent_MTases_sf"/>
</dbReference>
<evidence type="ECO:0000313" key="4">
    <source>
        <dbReference type="EMBL" id="AYG01395.1"/>
    </source>
</evidence>
<evidence type="ECO:0000313" key="5">
    <source>
        <dbReference type="Proteomes" id="UP000269374"/>
    </source>
</evidence>
<gene>
    <name evidence="4" type="ORF">D7I46_10095</name>
</gene>
<dbReference type="InterPro" id="IPR041698">
    <property type="entry name" value="Methyltransf_25"/>
</dbReference>
<dbReference type="EMBL" id="CP032627">
    <property type="protein sequence ID" value="AYG01395.1"/>
    <property type="molecule type" value="Genomic_DNA"/>
</dbReference>
<accession>A0A387BC09</accession>
<dbReference type="CDD" id="cd02440">
    <property type="entry name" value="AdoMet_MTases"/>
    <property type="match status" value="1"/>
</dbReference>
<protein>
    <submittedName>
        <fullName evidence="4">Class I SAM-dependent methyltransferase</fullName>
    </submittedName>
</protein>
<dbReference type="Pfam" id="PF13649">
    <property type="entry name" value="Methyltransf_25"/>
    <property type="match status" value="1"/>
</dbReference>
<dbReference type="Gene3D" id="3.40.50.150">
    <property type="entry name" value="Vaccinia Virus protein VP39"/>
    <property type="match status" value="1"/>
</dbReference>